<organism evidence="2 3">
    <name type="scientific">Lentzea miocenica</name>
    <dbReference type="NCBI Taxonomy" id="3095431"/>
    <lineage>
        <taxon>Bacteria</taxon>
        <taxon>Bacillati</taxon>
        <taxon>Actinomycetota</taxon>
        <taxon>Actinomycetes</taxon>
        <taxon>Pseudonocardiales</taxon>
        <taxon>Pseudonocardiaceae</taxon>
        <taxon>Lentzea</taxon>
    </lineage>
</organism>
<feature type="region of interest" description="Disordered" evidence="1">
    <location>
        <begin position="1"/>
        <end position="34"/>
    </location>
</feature>
<dbReference type="RefSeq" id="WP_319970889.1">
    <property type="nucleotide sequence ID" value="NZ_JAXAVW010000039.1"/>
</dbReference>
<feature type="region of interest" description="Disordered" evidence="1">
    <location>
        <begin position="446"/>
        <end position="472"/>
    </location>
</feature>
<proteinExistence type="predicted"/>
<accession>A0ABU4TCG4</accession>
<keyword evidence="3" id="KW-1185">Reference proteome</keyword>
<feature type="compositionally biased region" description="Low complexity" evidence="1">
    <location>
        <begin position="13"/>
        <end position="25"/>
    </location>
</feature>
<comment type="caution">
    <text evidence="2">The sequence shown here is derived from an EMBL/GenBank/DDBJ whole genome shotgun (WGS) entry which is preliminary data.</text>
</comment>
<sequence length="472" mass="52658">MDARLPVHLGHPAPEARAATAAEPGGRLRHEEPEQQSTLKNLVVDWIQHNIEPRWLGTETSDCVAVLEPGQPFAAGRDELRRMLSGAERRQEVTIGVAIVGVVDGIRRPLSPYDASLTLPDENSVVLAERLPAGVRPELHADANNTDRDLGLRLRNGRPHDAPWWTMKLSGNHWHPMAGQTHVVQPDGELHPILLDPLGCPVMAVWVPSDGSMRWYLLPDGFDWNTVVDWLVHHAIPAYNPEAGRRHRTSVHVAPDFETPAEIHAREALAAMELRYANERADLEVRLVEAKRAADAVRDGLFFGTGDLLTAAVEQVLIDAGFSVVNLDKELGGTRSADLLATIGNDSVLVEVKSEGRRAKESLVGDLLRHLSTWPRLRSDMTVSGGALVVNHEHRTPPEQRSNEVYQRREFVEALDVPVVGTLRLFDWWKSANWQAIRNAVLGGEKTPVVPSTEPLDPSPNDQQRRRWRWRR</sequence>
<protein>
    <recommendedName>
        <fullName evidence="4">Restriction endonuclease</fullName>
    </recommendedName>
</protein>
<evidence type="ECO:0000313" key="2">
    <source>
        <dbReference type="EMBL" id="MDX8035872.1"/>
    </source>
</evidence>
<name>A0ABU4TCG4_9PSEU</name>
<evidence type="ECO:0000313" key="3">
    <source>
        <dbReference type="Proteomes" id="UP001285521"/>
    </source>
</evidence>
<evidence type="ECO:0008006" key="4">
    <source>
        <dbReference type="Google" id="ProtNLM"/>
    </source>
</evidence>
<reference evidence="2 3" key="1">
    <citation type="submission" date="2023-11" db="EMBL/GenBank/DDBJ databases">
        <title>Lentzea sokolovensis, sp. nov., Lentzea kristufkii, sp. nov., and Lentzea miocenensis, sp. nov., rare actinobacteria from Sokolov Coal Basin, Miocene lacustrine sediment, Czech Republic.</title>
        <authorList>
            <person name="Lara A."/>
            <person name="Kotroba L."/>
            <person name="Nouioui I."/>
            <person name="Neumann-Schaal M."/>
            <person name="Mast Y."/>
            <person name="Chronakova A."/>
        </authorList>
    </citation>
    <scope>NUCLEOTIDE SEQUENCE [LARGE SCALE GENOMIC DNA]</scope>
    <source>
        <strain evidence="2 3">BCCO 10_0856</strain>
    </source>
</reference>
<reference evidence="2 3" key="2">
    <citation type="submission" date="2023-11" db="EMBL/GenBank/DDBJ databases">
        <authorList>
            <person name="Lara A.C."/>
            <person name="Chronakova A."/>
        </authorList>
    </citation>
    <scope>NUCLEOTIDE SEQUENCE [LARGE SCALE GENOMIC DNA]</scope>
    <source>
        <strain evidence="2 3">BCCO 10_0856</strain>
    </source>
</reference>
<dbReference type="EMBL" id="JAXAVW010000039">
    <property type="protein sequence ID" value="MDX8035872.1"/>
    <property type="molecule type" value="Genomic_DNA"/>
</dbReference>
<gene>
    <name evidence="2" type="ORF">SK803_37220</name>
</gene>
<evidence type="ECO:0000256" key="1">
    <source>
        <dbReference type="SAM" id="MobiDB-lite"/>
    </source>
</evidence>
<dbReference type="Proteomes" id="UP001285521">
    <property type="component" value="Unassembled WGS sequence"/>
</dbReference>